<dbReference type="GO" id="GO:0010119">
    <property type="term" value="P:regulation of stomatal movement"/>
    <property type="evidence" value="ECO:0007669"/>
    <property type="project" value="InterPro"/>
</dbReference>
<dbReference type="Pfam" id="PF16709">
    <property type="entry name" value="SCAB-Ig"/>
    <property type="match status" value="1"/>
</dbReference>
<feature type="domain" description="Stomatal closure-related actin-binding protein coiled-coil" evidence="3">
    <location>
        <begin position="201"/>
        <end position="300"/>
    </location>
</feature>
<evidence type="ECO:0000259" key="1">
    <source>
        <dbReference type="Pfam" id="PF16709"/>
    </source>
</evidence>
<reference evidence="4" key="1">
    <citation type="submission" date="2020-08" db="EMBL/GenBank/DDBJ databases">
        <title>Plant Genome Project.</title>
        <authorList>
            <person name="Zhang R.-G."/>
        </authorList>
    </citation>
    <scope>NUCLEOTIDE SEQUENCE</scope>
    <source>
        <strain evidence="4">WSP0</strain>
        <tissue evidence="4">Leaf</tissue>
    </source>
</reference>
<evidence type="ECO:0000259" key="3">
    <source>
        <dbReference type="Pfam" id="PF16712"/>
    </source>
</evidence>
<dbReference type="AlphaFoldDB" id="A0AAV6KVC4"/>
<dbReference type="PANTHER" id="PTHR31172:SF7">
    <property type="entry name" value="STOMATAL CLOSURE-RELATED ACTIN-BINDING PROTEIN 3"/>
    <property type="match status" value="1"/>
</dbReference>
<name>A0AAV6KVC4_9ERIC</name>
<feature type="domain" description="Stomatal closure-related actin-binding protein actin-binding" evidence="2">
    <location>
        <begin position="52"/>
        <end position="94"/>
    </location>
</feature>
<comment type="caution">
    <text evidence="4">The sequence shown here is derived from an EMBL/GenBank/DDBJ whole genome shotgun (WGS) entry which is preliminary data.</text>
</comment>
<feature type="domain" description="Stomatal closure-related actin-binding protein coiled-coil" evidence="3">
    <location>
        <begin position="98"/>
        <end position="166"/>
    </location>
</feature>
<dbReference type="InterPro" id="IPR032015">
    <property type="entry name" value="SCAB-Ig"/>
</dbReference>
<dbReference type="Gene3D" id="2.60.40.2700">
    <property type="match status" value="1"/>
</dbReference>
<dbReference type="InterPro" id="IPR032012">
    <property type="entry name" value="SCAB-ABD"/>
</dbReference>
<keyword evidence="5" id="KW-1185">Reference proteome</keyword>
<feature type="domain" description="Stomatal closure-related actin-binding protein Ig" evidence="1">
    <location>
        <begin position="314"/>
        <end position="362"/>
    </location>
</feature>
<dbReference type="Gene3D" id="1.20.5.440">
    <property type="entry name" value="ATP synthase delta/epsilon subunit, C-terminal domain"/>
    <property type="match status" value="1"/>
</dbReference>
<dbReference type="GO" id="GO:0007015">
    <property type="term" value="P:actin filament organization"/>
    <property type="evidence" value="ECO:0007669"/>
    <property type="project" value="InterPro"/>
</dbReference>
<dbReference type="Proteomes" id="UP000823749">
    <property type="component" value="Chromosome 3"/>
</dbReference>
<organism evidence="4 5">
    <name type="scientific">Rhododendron griersonianum</name>
    <dbReference type="NCBI Taxonomy" id="479676"/>
    <lineage>
        <taxon>Eukaryota</taxon>
        <taxon>Viridiplantae</taxon>
        <taxon>Streptophyta</taxon>
        <taxon>Embryophyta</taxon>
        <taxon>Tracheophyta</taxon>
        <taxon>Spermatophyta</taxon>
        <taxon>Magnoliopsida</taxon>
        <taxon>eudicotyledons</taxon>
        <taxon>Gunneridae</taxon>
        <taxon>Pentapetalae</taxon>
        <taxon>asterids</taxon>
        <taxon>Ericales</taxon>
        <taxon>Ericaceae</taxon>
        <taxon>Ericoideae</taxon>
        <taxon>Rhodoreae</taxon>
        <taxon>Rhododendron</taxon>
    </lineage>
</organism>
<dbReference type="PANTHER" id="PTHR31172">
    <property type="entry name" value="STOMATAL CLOSURE-RELATED ACTIN-BINDING PROTEIN 1"/>
    <property type="match status" value="1"/>
</dbReference>
<dbReference type="GO" id="GO:0003779">
    <property type="term" value="F:actin binding"/>
    <property type="evidence" value="ECO:0007669"/>
    <property type="project" value="InterPro"/>
</dbReference>
<evidence type="ECO:0000313" key="5">
    <source>
        <dbReference type="Proteomes" id="UP000823749"/>
    </source>
</evidence>
<accession>A0AAV6KVC4</accession>
<gene>
    <name evidence="4" type="ORF">RHGRI_006606</name>
</gene>
<protein>
    <submittedName>
        <fullName evidence="4">Uncharacterized protein</fullName>
    </submittedName>
</protein>
<evidence type="ECO:0000313" key="4">
    <source>
        <dbReference type="EMBL" id="KAG5556029.1"/>
    </source>
</evidence>
<proteinExistence type="predicted"/>
<sequence>MTKISPEFGDQMQMEAVSADVSFASNQFPKYRIGADNQIFDEAKDDPKGPPLKEVVAQETAHLVEQQKRLSVRDLASKFDKNLAAAAKLSDEAKLREVASLEGHVLLKKLRDALEALRGRLAGRNKEDVEKAISMVEALAVKLTQKEGELIQEKFEVKKLANFLKQVIYLIVEVHESIYIFFFHLSCFCANGKTQSLLSLQASEDAKKLVSQERSFACAEIESARAVVQRCGEALEEEERISQTSGKQELEKLLEEVQESRRIKLLHQPSKVIDMEHELQALRIQIREKSIISVKLQRELAMSKRAQENQSCLYELGGCESLGSSLQVQPCSAEAQELSKCSVQWYRIPTEGSRREIISGIHSIIS</sequence>
<evidence type="ECO:0000259" key="2">
    <source>
        <dbReference type="Pfam" id="PF16711"/>
    </source>
</evidence>
<dbReference type="Pfam" id="PF16711">
    <property type="entry name" value="SCAB-ABD"/>
    <property type="match status" value="1"/>
</dbReference>
<dbReference type="EMBL" id="JACTNZ010000003">
    <property type="protein sequence ID" value="KAG5556029.1"/>
    <property type="molecule type" value="Genomic_DNA"/>
</dbReference>
<dbReference type="Pfam" id="PF16712">
    <property type="entry name" value="SCAB_CC"/>
    <property type="match status" value="2"/>
</dbReference>
<dbReference type="InterPro" id="IPR039640">
    <property type="entry name" value="SCAB"/>
</dbReference>
<dbReference type="InterPro" id="IPR032009">
    <property type="entry name" value="SCAB_CC"/>
</dbReference>